<feature type="region of interest" description="Disordered" evidence="1">
    <location>
        <begin position="425"/>
        <end position="466"/>
    </location>
</feature>
<dbReference type="PANTHER" id="PTHR33416:SF18">
    <property type="entry name" value="NUCLEOPORIN-LIKE PROTEIN"/>
    <property type="match status" value="1"/>
</dbReference>
<reference evidence="2 3" key="1">
    <citation type="journal article" date="2013" name="Genome Biol.">
        <title>The genome sequence of the most widely cultivated cacao type and its use to identify candidate genes regulating pod color.</title>
        <authorList>
            <person name="Motamayor J.C."/>
            <person name="Mockaitis K."/>
            <person name="Schmutz J."/>
            <person name="Haiminen N."/>
            <person name="Iii D.L."/>
            <person name="Cornejo O."/>
            <person name="Findley S.D."/>
            <person name="Zheng P."/>
            <person name="Utro F."/>
            <person name="Royaert S."/>
            <person name="Saski C."/>
            <person name="Jenkins J."/>
            <person name="Podicheti R."/>
            <person name="Zhao M."/>
            <person name="Scheffler B.E."/>
            <person name="Stack J.C."/>
            <person name="Feltus F.A."/>
            <person name="Mustiga G.M."/>
            <person name="Amores F."/>
            <person name="Phillips W."/>
            <person name="Marelli J.P."/>
            <person name="May G.D."/>
            <person name="Shapiro H."/>
            <person name="Ma J."/>
            <person name="Bustamante C.D."/>
            <person name="Schnell R.J."/>
            <person name="Main D."/>
            <person name="Gilbert D."/>
            <person name="Parida L."/>
            <person name="Kuhn D.N."/>
        </authorList>
    </citation>
    <scope>NUCLEOTIDE SEQUENCE [LARGE SCALE GENOMIC DNA]</scope>
    <source>
        <strain evidence="3">cv. Matina 1-6</strain>
    </source>
</reference>
<gene>
    <name evidence="2" type="ORF">TCM_038104</name>
</gene>
<feature type="region of interest" description="Disordered" evidence="1">
    <location>
        <begin position="138"/>
        <end position="166"/>
    </location>
</feature>
<dbReference type="Gramene" id="EOY31095">
    <property type="protein sequence ID" value="EOY31095"/>
    <property type="gene ID" value="TCM_038104"/>
</dbReference>
<dbReference type="InParanoid" id="A0A061GMJ9"/>
<organism evidence="2 3">
    <name type="scientific">Theobroma cacao</name>
    <name type="common">Cacao</name>
    <name type="synonym">Cocoa</name>
    <dbReference type="NCBI Taxonomy" id="3641"/>
    <lineage>
        <taxon>Eukaryota</taxon>
        <taxon>Viridiplantae</taxon>
        <taxon>Streptophyta</taxon>
        <taxon>Embryophyta</taxon>
        <taxon>Tracheophyta</taxon>
        <taxon>Spermatophyta</taxon>
        <taxon>Magnoliopsida</taxon>
        <taxon>eudicotyledons</taxon>
        <taxon>Gunneridae</taxon>
        <taxon>Pentapetalae</taxon>
        <taxon>rosids</taxon>
        <taxon>malvids</taxon>
        <taxon>Malvales</taxon>
        <taxon>Malvaceae</taxon>
        <taxon>Byttnerioideae</taxon>
        <taxon>Theobroma</taxon>
    </lineage>
</organism>
<feature type="compositionally biased region" description="Basic and acidic residues" evidence="1">
    <location>
        <begin position="1"/>
        <end position="22"/>
    </location>
</feature>
<proteinExistence type="predicted"/>
<dbReference type="EMBL" id="CM001887">
    <property type="protein sequence ID" value="EOY31095.1"/>
    <property type="molecule type" value="Genomic_DNA"/>
</dbReference>
<evidence type="ECO:0000313" key="2">
    <source>
        <dbReference type="EMBL" id="EOY31095.1"/>
    </source>
</evidence>
<name>A0A061GMJ9_THECC</name>
<evidence type="ECO:0000313" key="3">
    <source>
        <dbReference type="Proteomes" id="UP000026915"/>
    </source>
</evidence>
<feature type="compositionally biased region" description="Low complexity" evidence="1">
    <location>
        <begin position="454"/>
        <end position="466"/>
    </location>
</feature>
<accession>A0A061GMJ9</accession>
<feature type="compositionally biased region" description="Basic and acidic residues" evidence="1">
    <location>
        <begin position="495"/>
        <end position="506"/>
    </location>
</feature>
<dbReference type="FunCoup" id="A0A061GMJ9">
    <property type="interactions" value="1487"/>
</dbReference>
<dbReference type="AlphaFoldDB" id="A0A061GMJ9"/>
<feature type="compositionally biased region" description="Polar residues" evidence="1">
    <location>
        <begin position="425"/>
        <end position="447"/>
    </location>
</feature>
<feature type="region of interest" description="Disordered" evidence="1">
    <location>
        <begin position="495"/>
        <end position="528"/>
    </location>
</feature>
<feature type="region of interest" description="Disordered" evidence="1">
    <location>
        <begin position="94"/>
        <end position="113"/>
    </location>
</feature>
<keyword evidence="3" id="KW-1185">Reference proteome</keyword>
<feature type="region of interest" description="Disordered" evidence="1">
    <location>
        <begin position="1"/>
        <end position="62"/>
    </location>
</feature>
<dbReference type="OMA" id="KPSACWP"/>
<protein>
    <submittedName>
        <fullName evidence="2">Dedicator of cytokinesis protein 6, putative isoform 1</fullName>
    </submittedName>
</protein>
<sequence>MCVLRRRERDRDREETQMERTTETTPSFSMQDPGTTERGAGGKLRRQPPRRPPATPYTRPQQNQFLRSRLLSKLVDPACRLITSGATRIFPSLFSKPLTNDSLPPPEPQTDVNLDGDIQERCNGEDRTCSSIFEVSKTTGTGGTTDGSKAGSDFAEHRNRDKGEVTDDGFSEIEKLMKGKTFSRDEINRLIEIINSRAVDVPQVDQESKDLTLSAGGDKGAIVAQNLRRSTEEKQDDLSKAVLGLATPIPKPTLRDEIGPSPIEIAKAYMGNRTSELNLGSKSIISNDERPSMLGDEFASEPLVSLPSPKPYTCWPGSMVQDQRGYLSPQIQRGRFGLHNFPRTPYSRTIYSKSKSKFAHVQDEGNGFLKSSFSPLPQSRTPVYGQLRSNIVEDGHRSVGPIRRNRNKGMQTPSRVSVYSHSLLNGPSPVENSNVSTKGLFPSSQKTLEPGGTSSSSVFQSVDSKSGSFEMGIPPVHPHSSQMARTILEHLERNLATPKEKSDELRIATSWNRSQSSDSNAGISKGHNSLPYLGLDSSKSKDQIINRSHAQWNEDRGNSFCVASPESTIEAANVNKTTSASGLKVGSTVTMFGNIAGSSLDFGKTQDSQIKTTHKDLLKVADAAVSEGLQKPLSNSFGNKPVLASISVGKPEQRWMCTSDNSFGFTFPVSTSSGVCSEPPTPSIMPSLSGSSLHQPKEGHTVPSYSFGSSRSTPALVFSFPSTSSAPNHVDASDIEFNFRSDRSSRISFGSIGSHTICY</sequence>
<feature type="compositionally biased region" description="Basic and acidic residues" evidence="1">
    <location>
        <begin position="154"/>
        <end position="165"/>
    </location>
</feature>
<dbReference type="eggNOG" id="ENOG502QVDV">
    <property type="taxonomic scope" value="Eukaryota"/>
</dbReference>
<evidence type="ECO:0000256" key="1">
    <source>
        <dbReference type="SAM" id="MobiDB-lite"/>
    </source>
</evidence>
<feature type="compositionally biased region" description="Polar residues" evidence="1">
    <location>
        <begin position="509"/>
        <end position="522"/>
    </location>
</feature>
<dbReference type="Proteomes" id="UP000026915">
    <property type="component" value="Chromosome 9"/>
</dbReference>
<dbReference type="PANTHER" id="PTHR33416">
    <property type="entry name" value="NUCLEAR PORE COMPLEX PROTEIN NUP1"/>
    <property type="match status" value="1"/>
</dbReference>
<dbReference type="GO" id="GO:0005635">
    <property type="term" value="C:nuclear envelope"/>
    <property type="evidence" value="ECO:0000318"/>
    <property type="project" value="GO_Central"/>
</dbReference>
<dbReference type="STRING" id="3641.A0A061GMJ9"/>
<dbReference type="GO" id="GO:0071763">
    <property type="term" value="P:nuclear membrane organization"/>
    <property type="evidence" value="ECO:0000318"/>
    <property type="project" value="GO_Central"/>
</dbReference>